<dbReference type="AlphaFoldDB" id="A0AA37DGR5"/>
<evidence type="ECO:0000256" key="6">
    <source>
        <dbReference type="SAM" id="Phobius"/>
    </source>
</evidence>
<dbReference type="Proteomes" id="UP000018466">
    <property type="component" value="Unassembled WGS sequence"/>
</dbReference>
<keyword evidence="6" id="KW-0812">Transmembrane</keyword>
<keyword evidence="5" id="KW-0804">Transcription</keyword>
<dbReference type="InterPro" id="IPR013249">
    <property type="entry name" value="RNA_pol_sigma70_r4_t2"/>
</dbReference>
<dbReference type="SUPFAM" id="SSF88659">
    <property type="entry name" value="Sigma3 and sigma4 domains of RNA polymerase sigma factors"/>
    <property type="match status" value="1"/>
</dbReference>
<dbReference type="GO" id="GO:0003677">
    <property type="term" value="F:DNA binding"/>
    <property type="evidence" value="ECO:0007669"/>
    <property type="project" value="UniProtKB-KW"/>
</dbReference>
<evidence type="ECO:0000259" key="7">
    <source>
        <dbReference type="Pfam" id="PF04542"/>
    </source>
</evidence>
<feature type="transmembrane region" description="Helical" evidence="6">
    <location>
        <begin position="223"/>
        <end position="249"/>
    </location>
</feature>
<dbReference type="Pfam" id="PF08281">
    <property type="entry name" value="Sigma70_r4_2"/>
    <property type="match status" value="1"/>
</dbReference>
<dbReference type="Gene3D" id="1.10.10.10">
    <property type="entry name" value="Winged helix-like DNA-binding domain superfamily/Winged helix DNA-binding domain"/>
    <property type="match status" value="1"/>
</dbReference>
<dbReference type="CDD" id="cd06171">
    <property type="entry name" value="Sigma70_r4"/>
    <property type="match status" value="1"/>
</dbReference>
<dbReference type="PANTHER" id="PTHR43133">
    <property type="entry name" value="RNA POLYMERASE ECF-TYPE SIGMA FACTO"/>
    <property type="match status" value="1"/>
</dbReference>
<evidence type="ECO:0000256" key="3">
    <source>
        <dbReference type="ARBA" id="ARBA00023082"/>
    </source>
</evidence>
<dbReference type="EMBL" id="AGEL01000006">
    <property type="protein sequence ID" value="EHO17516.1"/>
    <property type="molecule type" value="Genomic_DNA"/>
</dbReference>
<dbReference type="GO" id="GO:0016987">
    <property type="term" value="F:sigma factor activity"/>
    <property type="evidence" value="ECO:0007669"/>
    <property type="project" value="UniProtKB-KW"/>
</dbReference>
<evidence type="ECO:0000256" key="1">
    <source>
        <dbReference type="ARBA" id="ARBA00010641"/>
    </source>
</evidence>
<dbReference type="InterPro" id="IPR036388">
    <property type="entry name" value="WH-like_DNA-bd_sf"/>
</dbReference>
<keyword evidence="2" id="KW-0805">Transcription regulation</keyword>
<evidence type="ECO:0000256" key="5">
    <source>
        <dbReference type="ARBA" id="ARBA00023163"/>
    </source>
</evidence>
<organism evidence="9 10">
    <name type="scientific">Stomatobaculum longum</name>
    <dbReference type="NCBI Taxonomy" id="796942"/>
    <lineage>
        <taxon>Bacteria</taxon>
        <taxon>Bacillati</taxon>
        <taxon>Bacillota</taxon>
        <taxon>Clostridia</taxon>
        <taxon>Lachnospirales</taxon>
        <taxon>Lachnospiraceae</taxon>
        <taxon>Stomatobaculum</taxon>
    </lineage>
</organism>
<accession>A0AA37DGR5</accession>
<keyword evidence="4" id="KW-0238">DNA-binding</keyword>
<keyword evidence="6" id="KW-1133">Transmembrane helix</keyword>
<feature type="transmembrane region" description="Helical" evidence="6">
    <location>
        <begin position="195"/>
        <end position="211"/>
    </location>
</feature>
<keyword evidence="10" id="KW-1185">Reference proteome</keyword>
<evidence type="ECO:0000313" key="9">
    <source>
        <dbReference type="EMBL" id="EHO17516.1"/>
    </source>
</evidence>
<sequence length="432" mass="49226">MKDKMEKANRERRQRVTELIAAYQKGDKRAFDGIYSLCYGPIYYIIYKMIRDRHEAEDVTQEVFLQIFHQLRELTDPESFQCWSNRIAYHKTLDYMVSTRYAGVKNTVSLDALLESDFNTEKFSDSDQGRQIEQAEQNQVIMDAADHLSWALRATLLLRFFAGLREAEIADIMNVPLGTVKSRLAEAKKKMKKRLGTRLYCFSPFTLYTFLSQLESWNLSGKVATASVGFIGKTAMVLLSVGLVGSVALRGIQISSLQYRDTNCYVNEQLVRFRVDSGAPIEKVTLLGKQEIPLTRQGKVYEAHIDANGTYIITAKDIANHTIEQVVEISNIDREAPNYAGYQEQDNTVYLYFQDAAASIDWDTLRCQREDGSAETVRIDREQGCIAVSKTQFPLQVQVRDLAGNRAVYAFQQNQFTEDVTDVTEELTGEAY</sequence>
<dbReference type="Pfam" id="PF04542">
    <property type="entry name" value="Sigma70_r2"/>
    <property type="match status" value="1"/>
</dbReference>
<dbReference type="Gene3D" id="1.10.1740.10">
    <property type="match status" value="1"/>
</dbReference>
<protein>
    <submittedName>
        <fullName evidence="9">Sigma-70 family RNA polymerase sigma factor</fullName>
    </submittedName>
</protein>
<reference evidence="9 10" key="1">
    <citation type="submission" date="2011-10" db="EMBL/GenBank/DDBJ databases">
        <title>The Genome Sequence of Lachnospiraceae bacterium ACC2.</title>
        <authorList>
            <consortium name="The Broad Institute Genome Sequencing Platform"/>
            <person name="Earl A."/>
            <person name="Ward D."/>
            <person name="Feldgarden M."/>
            <person name="Gevers D."/>
            <person name="Sizova M."/>
            <person name="Hazen A."/>
            <person name="Epstein S."/>
            <person name="Young S.K."/>
            <person name="Zeng Q."/>
            <person name="Gargeya S."/>
            <person name="Fitzgerald M."/>
            <person name="Haas B."/>
            <person name="Abouelleil A."/>
            <person name="Alvarado L."/>
            <person name="Arachchi H.M."/>
            <person name="Berlin A."/>
            <person name="Brown A."/>
            <person name="Chapman S.B."/>
            <person name="Chen Z."/>
            <person name="Dunbar C."/>
            <person name="Freedman E."/>
            <person name="Gearin G."/>
            <person name="Goldberg J."/>
            <person name="Griggs A."/>
            <person name="Gujja S."/>
            <person name="Heiman D."/>
            <person name="Howarth C."/>
            <person name="Larson L."/>
            <person name="Lui A."/>
            <person name="MacDonald P.J.P."/>
            <person name="Montmayeur A."/>
            <person name="Murphy C."/>
            <person name="Neiman D."/>
            <person name="Pearson M."/>
            <person name="Priest M."/>
            <person name="Roberts A."/>
            <person name="Saif S."/>
            <person name="Shea T."/>
            <person name="Shenoy N."/>
            <person name="Sisk P."/>
            <person name="Stolte C."/>
            <person name="Sykes S."/>
            <person name="Wortman J."/>
            <person name="Nusbaum C."/>
            <person name="Birren B."/>
        </authorList>
    </citation>
    <scope>NUCLEOTIDE SEQUENCE [LARGE SCALE GENOMIC DNA]</scope>
    <source>
        <strain evidence="9 10">ACC2</strain>
    </source>
</reference>
<keyword evidence="3" id="KW-0731">Sigma factor</keyword>
<dbReference type="InterPro" id="IPR007627">
    <property type="entry name" value="RNA_pol_sigma70_r2"/>
</dbReference>
<dbReference type="InterPro" id="IPR013324">
    <property type="entry name" value="RNA_pol_sigma_r3/r4-like"/>
</dbReference>
<dbReference type="GO" id="GO:0006352">
    <property type="term" value="P:DNA-templated transcription initiation"/>
    <property type="evidence" value="ECO:0007669"/>
    <property type="project" value="InterPro"/>
</dbReference>
<proteinExistence type="inferred from homology"/>
<dbReference type="InterPro" id="IPR014284">
    <property type="entry name" value="RNA_pol_sigma-70_dom"/>
</dbReference>
<dbReference type="InterPro" id="IPR039425">
    <property type="entry name" value="RNA_pol_sigma-70-like"/>
</dbReference>
<name>A0AA37DGR5_9FIRM</name>
<evidence type="ECO:0000256" key="2">
    <source>
        <dbReference type="ARBA" id="ARBA00023015"/>
    </source>
</evidence>
<dbReference type="InterPro" id="IPR013325">
    <property type="entry name" value="RNA_pol_sigma_r2"/>
</dbReference>
<dbReference type="PANTHER" id="PTHR43133:SF8">
    <property type="entry name" value="RNA POLYMERASE SIGMA FACTOR HI_1459-RELATED"/>
    <property type="match status" value="1"/>
</dbReference>
<feature type="domain" description="RNA polymerase sigma-70 region 2" evidence="7">
    <location>
        <begin position="37"/>
        <end position="96"/>
    </location>
</feature>
<dbReference type="SUPFAM" id="SSF88946">
    <property type="entry name" value="Sigma2 domain of RNA polymerase sigma factors"/>
    <property type="match status" value="1"/>
</dbReference>
<evidence type="ECO:0000256" key="4">
    <source>
        <dbReference type="ARBA" id="ARBA00023125"/>
    </source>
</evidence>
<feature type="domain" description="RNA polymerase sigma factor 70 region 4 type 2" evidence="8">
    <location>
        <begin position="140"/>
        <end position="191"/>
    </location>
</feature>
<keyword evidence="6" id="KW-0472">Membrane</keyword>
<evidence type="ECO:0000313" key="10">
    <source>
        <dbReference type="Proteomes" id="UP000018466"/>
    </source>
</evidence>
<dbReference type="NCBIfam" id="TIGR02937">
    <property type="entry name" value="sigma70-ECF"/>
    <property type="match status" value="1"/>
</dbReference>
<dbReference type="RefSeq" id="WP_009532948.1">
    <property type="nucleotide sequence ID" value="NZ_CAJPPX010000003.1"/>
</dbReference>
<evidence type="ECO:0000259" key="8">
    <source>
        <dbReference type="Pfam" id="PF08281"/>
    </source>
</evidence>
<dbReference type="GeneID" id="86941817"/>
<gene>
    <name evidence="9" type="ORF">HMPREF9623_01115</name>
</gene>
<comment type="similarity">
    <text evidence="1">Belongs to the sigma-70 factor family. ECF subfamily.</text>
</comment>
<comment type="caution">
    <text evidence="9">The sequence shown here is derived from an EMBL/GenBank/DDBJ whole genome shotgun (WGS) entry which is preliminary data.</text>
</comment>